<name>A0A3Q8SRH1_LACHE</name>
<protein>
    <submittedName>
        <fullName evidence="1">Transposase</fullName>
    </submittedName>
</protein>
<dbReference type="PANTHER" id="PTHR33795">
    <property type="entry name" value="INSERTION ELEMENT IS150 PROTEIN INSJ"/>
    <property type="match status" value="1"/>
</dbReference>
<sequence>MFIMSKLTKQDKIHIFEEWTLEDKRGTYLNKKYGVNIANINYLVSLIKMHGLSILDKSYAHYSKEFKEQAIKRVLLGNEAINAVALDLGLASRGMLGNWIRSYKENGYNVVIKKKGRRTHEQEKAEQIRAAQARKRQAA</sequence>
<dbReference type="AlphaFoldDB" id="A0A3Q8SRH1"/>
<gene>
    <name evidence="1" type="ORF">LH5_01807</name>
</gene>
<dbReference type="GO" id="GO:0004803">
    <property type="term" value="F:transposase activity"/>
    <property type="evidence" value="ECO:0007669"/>
    <property type="project" value="InterPro"/>
</dbReference>
<organism evidence="1 2">
    <name type="scientific">Lactobacillus helveticus</name>
    <name type="common">Lactobacillus suntoryeus</name>
    <dbReference type="NCBI Taxonomy" id="1587"/>
    <lineage>
        <taxon>Bacteria</taxon>
        <taxon>Bacillati</taxon>
        <taxon>Bacillota</taxon>
        <taxon>Bacilli</taxon>
        <taxon>Lactobacillales</taxon>
        <taxon>Lactobacillaceae</taxon>
        <taxon>Lactobacillus</taxon>
    </lineage>
</organism>
<dbReference type="InterPro" id="IPR052057">
    <property type="entry name" value="IS150/IS1296_orfA-like"/>
</dbReference>
<dbReference type="PANTHER" id="PTHR33795:SF1">
    <property type="entry name" value="INSERTION ELEMENT IS150 PROTEIN INSJ"/>
    <property type="match status" value="1"/>
</dbReference>
<accession>A0A3Q8SRH1</accession>
<dbReference type="GO" id="GO:0006313">
    <property type="term" value="P:DNA transposition"/>
    <property type="evidence" value="ECO:0007669"/>
    <property type="project" value="InterPro"/>
</dbReference>
<dbReference type="InterPro" id="IPR010921">
    <property type="entry name" value="Trp_repressor/repl_initiator"/>
</dbReference>
<proteinExistence type="predicted"/>
<evidence type="ECO:0000313" key="2">
    <source>
        <dbReference type="Proteomes" id="UP000267945"/>
    </source>
</evidence>
<evidence type="ECO:0000313" key="1">
    <source>
        <dbReference type="EMBL" id="AZK92033.1"/>
    </source>
</evidence>
<dbReference type="InterPro" id="IPR002514">
    <property type="entry name" value="Transposase_8"/>
</dbReference>
<reference evidence="1 2" key="1">
    <citation type="submission" date="2017-02" db="EMBL/GenBank/DDBJ databases">
        <title>Complete genome sequence of Lactobacillus helveticus.</title>
        <authorList>
            <person name="Kim J.F."/>
            <person name="Chung Y."/>
            <person name="Kwak M."/>
        </authorList>
    </citation>
    <scope>NUCLEOTIDE SEQUENCE [LARGE SCALE GENOMIC DNA]</scope>
    <source>
        <strain evidence="1 2">LH5</strain>
    </source>
</reference>
<dbReference type="SUPFAM" id="SSF48295">
    <property type="entry name" value="TrpR-like"/>
    <property type="match status" value="1"/>
</dbReference>
<dbReference type="Gene3D" id="1.10.10.60">
    <property type="entry name" value="Homeodomain-like"/>
    <property type="match status" value="1"/>
</dbReference>
<dbReference type="EMBL" id="CP019581">
    <property type="protein sequence ID" value="AZK92033.1"/>
    <property type="molecule type" value="Genomic_DNA"/>
</dbReference>
<dbReference type="Pfam" id="PF01527">
    <property type="entry name" value="HTH_Tnp_1"/>
    <property type="match status" value="1"/>
</dbReference>
<dbReference type="Proteomes" id="UP000267945">
    <property type="component" value="Chromosome"/>
</dbReference>
<dbReference type="GO" id="GO:0043565">
    <property type="term" value="F:sequence-specific DNA binding"/>
    <property type="evidence" value="ECO:0007669"/>
    <property type="project" value="InterPro"/>
</dbReference>